<gene>
    <name evidence="7" type="ORF">HUG15_18645</name>
</gene>
<dbReference type="Proteomes" id="UP000595823">
    <property type="component" value="Chromosome"/>
</dbReference>
<dbReference type="EMBL" id="CP054705">
    <property type="protein sequence ID" value="QQK77399.1"/>
    <property type="molecule type" value="Genomic_DNA"/>
</dbReference>
<dbReference type="InterPro" id="IPR013325">
    <property type="entry name" value="RNA_pol_sigma_r2"/>
</dbReference>
<evidence type="ECO:0000313" key="8">
    <source>
        <dbReference type="Proteomes" id="UP000595823"/>
    </source>
</evidence>
<sequence>MGGEQYEKLFPDLRRFALSIARHEQEANDLIHEAWLRALKDEKVFELKHHQQKAWFFKVMKRLLIDERRKRKRYAPYEQTQHEQLFPSINAFQNIEMMELLGALSEEQSTIVFQKFWLGFSSEEIGRQLSLPASTVRSKLRSALIKLRKQIC</sequence>
<keyword evidence="5" id="KW-0804">Transcription</keyword>
<dbReference type="PROSITE" id="PS00622">
    <property type="entry name" value="HTH_LUXR_1"/>
    <property type="match status" value="1"/>
</dbReference>
<evidence type="ECO:0000259" key="6">
    <source>
        <dbReference type="PROSITE" id="PS00622"/>
    </source>
</evidence>
<dbReference type="InterPro" id="IPR013249">
    <property type="entry name" value="RNA_pol_sigma70_r4_t2"/>
</dbReference>
<dbReference type="PANTHER" id="PTHR43133">
    <property type="entry name" value="RNA POLYMERASE ECF-TYPE SIGMA FACTO"/>
    <property type="match status" value="1"/>
</dbReference>
<dbReference type="Pfam" id="PF08281">
    <property type="entry name" value="Sigma70_r4_2"/>
    <property type="match status" value="1"/>
</dbReference>
<dbReference type="Pfam" id="PF04542">
    <property type="entry name" value="Sigma70_r2"/>
    <property type="match status" value="1"/>
</dbReference>
<comment type="similarity">
    <text evidence="1">Belongs to the sigma-70 factor family. ECF subfamily.</text>
</comment>
<dbReference type="GO" id="GO:0016987">
    <property type="term" value="F:sigma factor activity"/>
    <property type="evidence" value="ECO:0007669"/>
    <property type="project" value="UniProtKB-KW"/>
</dbReference>
<protein>
    <submittedName>
        <fullName evidence="7">RNA polymerase sigma factor</fullName>
    </submittedName>
</protein>
<keyword evidence="4" id="KW-0238">DNA-binding</keyword>
<feature type="domain" description="HTH luxR-type" evidence="6">
    <location>
        <begin position="119"/>
        <end position="146"/>
    </location>
</feature>
<keyword evidence="8" id="KW-1185">Reference proteome</keyword>
<dbReference type="SUPFAM" id="SSF88946">
    <property type="entry name" value="Sigma2 domain of RNA polymerase sigma factors"/>
    <property type="match status" value="1"/>
</dbReference>
<evidence type="ECO:0000313" key="7">
    <source>
        <dbReference type="EMBL" id="QQK77399.1"/>
    </source>
</evidence>
<dbReference type="SUPFAM" id="SSF88659">
    <property type="entry name" value="Sigma3 and sigma4 domains of RNA polymerase sigma factors"/>
    <property type="match status" value="1"/>
</dbReference>
<proteinExistence type="inferred from homology"/>
<dbReference type="InterPro" id="IPR000792">
    <property type="entry name" value="Tscrpt_reg_LuxR_C"/>
</dbReference>
<dbReference type="InterPro" id="IPR007627">
    <property type="entry name" value="RNA_pol_sigma70_r2"/>
</dbReference>
<dbReference type="InterPro" id="IPR014284">
    <property type="entry name" value="RNA_pol_sigma-70_dom"/>
</dbReference>
<evidence type="ECO:0000256" key="1">
    <source>
        <dbReference type="ARBA" id="ARBA00010641"/>
    </source>
</evidence>
<dbReference type="InterPro" id="IPR013324">
    <property type="entry name" value="RNA_pol_sigma_r3/r4-like"/>
</dbReference>
<keyword evidence="3" id="KW-0731">Sigma factor</keyword>
<dbReference type="RefSeq" id="WP_200124668.1">
    <property type="nucleotide sequence ID" value="NZ_CP054705.1"/>
</dbReference>
<evidence type="ECO:0000256" key="5">
    <source>
        <dbReference type="ARBA" id="ARBA00023163"/>
    </source>
</evidence>
<dbReference type="PANTHER" id="PTHR43133:SF8">
    <property type="entry name" value="RNA POLYMERASE SIGMA FACTOR HI_1459-RELATED"/>
    <property type="match status" value="1"/>
</dbReference>
<dbReference type="KEGG" id="scia:HUG15_18645"/>
<reference evidence="7 8" key="1">
    <citation type="submission" date="2020-06" db="EMBL/GenBank/DDBJ databases">
        <title>Genomic analysis of Salicibibacter sp. NKC5-3.</title>
        <authorList>
            <person name="Oh Y.J."/>
        </authorList>
    </citation>
    <scope>NUCLEOTIDE SEQUENCE [LARGE SCALE GENOMIC DNA]</scope>
    <source>
        <strain evidence="7 8">NKC5-3</strain>
    </source>
</reference>
<organism evidence="7 8">
    <name type="scientific">Salicibibacter cibarius</name>
    <dbReference type="NCBI Taxonomy" id="2743000"/>
    <lineage>
        <taxon>Bacteria</taxon>
        <taxon>Bacillati</taxon>
        <taxon>Bacillota</taxon>
        <taxon>Bacilli</taxon>
        <taxon>Bacillales</taxon>
        <taxon>Bacillaceae</taxon>
        <taxon>Salicibibacter</taxon>
    </lineage>
</organism>
<dbReference type="Gene3D" id="1.10.1740.10">
    <property type="match status" value="1"/>
</dbReference>
<dbReference type="GO" id="GO:0006352">
    <property type="term" value="P:DNA-templated transcription initiation"/>
    <property type="evidence" value="ECO:0007669"/>
    <property type="project" value="InterPro"/>
</dbReference>
<dbReference type="NCBIfam" id="TIGR02937">
    <property type="entry name" value="sigma70-ECF"/>
    <property type="match status" value="1"/>
</dbReference>
<dbReference type="Gene3D" id="1.10.10.10">
    <property type="entry name" value="Winged helix-like DNA-binding domain superfamily/Winged helix DNA-binding domain"/>
    <property type="match status" value="1"/>
</dbReference>
<dbReference type="AlphaFoldDB" id="A0A7T7CCW3"/>
<evidence type="ECO:0000256" key="4">
    <source>
        <dbReference type="ARBA" id="ARBA00023125"/>
    </source>
</evidence>
<evidence type="ECO:0000256" key="3">
    <source>
        <dbReference type="ARBA" id="ARBA00023082"/>
    </source>
</evidence>
<keyword evidence="2" id="KW-0805">Transcription regulation</keyword>
<evidence type="ECO:0000256" key="2">
    <source>
        <dbReference type="ARBA" id="ARBA00023015"/>
    </source>
</evidence>
<name>A0A7T7CCW3_9BACI</name>
<dbReference type="InterPro" id="IPR036388">
    <property type="entry name" value="WH-like_DNA-bd_sf"/>
</dbReference>
<accession>A0A7T7CCW3</accession>
<dbReference type="GO" id="GO:0003677">
    <property type="term" value="F:DNA binding"/>
    <property type="evidence" value="ECO:0007669"/>
    <property type="project" value="UniProtKB-KW"/>
</dbReference>
<dbReference type="InterPro" id="IPR039425">
    <property type="entry name" value="RNA_pol_sigma-70-like"/>
</dbReference>